<feature type="region of interest" description="Disordered" evidence="11">
    <location>
        <begin position="1193"/>
        <end position="1222"/>
    </location>
</feature>
<name>A0A1Y2HK46_9FUNG</name>
<evidence type="ECO:0000256" key="6">
    <source>
        <dbReference type="ARBA" id="ARBA00023123"/>
    </source>
</evidence>
<dbReference type="GO" id="GO:0000146">
    <property type="term" value="F:microfilament motor activity"/>
    <property type="evidence" value="ECO:0007669"/>
    <property type="project" value="TreeGrafter"/>
</dbReference>
<reference evidence="15 16" key="1">
    <citation type="submission" date="2016-07" db="EMBL/GenBank/DDBJ databases">
        <title>Pervasive Adenine N6-methylation of Active Genes in Fungi.</title>
        <authorList>
            <consortium name="DOE Joint Genome Institute"/>
            <person name="Mondo S.J."/>
            <person name="Dannebaum R.O."/>
            <person name="Kuo R.C."/>
            <person name="Labutti K."/>
            <person name="Haridas S."/>
            <person name="Kuo A."/>
            <person name="Salamov A."/>
            <person name="Ahrendt S.R."/>
            <person name="Lipzen A."/>
            <person name="Sullivan W."/>
            <person name="Andreopoulos W.B."/>
            <person name="Clum A."/>
            <person name="Lindquist E."/>
            <person name="Daum C."/>
            <person name="Ramamoorthy G.K."/>
            <person name="Gryganskyi A."/>
            <person name="Culley D."/>
            <person name="Magnuson J.K."/>
            <person name="James T.Y."/>
            <person name="O'Malley M.A."/>
            <person name="Stajich J.E."/>
            <person name="Spatafora J.W."/>
            <person name="Visel A."/>
            <person name="Grigoriev I.V."/>
        </authorList>
    </citation>
    <scope>NUCLEOTIDE SEQUENCE [LARGE SCALE GENOMIC DNA]</scope>
    <source>
        <strain evidence="15 16">PL171</strain>
    </source>
</reference>
<dbReference type="GO" id="GO:0016787">
    <property type="term" value="F:hydrolase activity"/>
    <property type="evidence" value="ECO:0007669"/>
    <property type="project" value="UniProtKB-KW"/>
</dbReference>
<dbReference type="SUPFAM" id="SSF50044">
    <property type="entry name" value="SH3-domain"/>
    <property type="match status" value="1"/>
</dbReference>
<keyword evidence="7 10" id="KW-0505">Motor protein</keyword>
<feature type="domain" description="Myosin motor" evidence="13">
    <location>
        <begin position="47"/>
        <end position="708"/>
    </location>
</feature>
<keyword evidence="4 10" id="KW-0547">Nucleotide-binding</keyword>
<feature type="compositionally biased region" description="Low complexity" evidence="11">
    <location>
        <begin position="1157"/>
        <end position="1171"/>
    </location>
</feature>
<dbReference type="Pfam" id="PF00018">
    <property type="entry name" value="SH3_1"/>
    <property type="match status" value="1"/>
</dbReference>
<dbReference type="InterPro" id="IPR001452">
    <property type="entry name" value="SH3_domain"/>
</dbReference>
<dbReference type="PRINTS" id="PR00193">
    <property type="entry name" value="MYOSINHEAVY"/>
</dbReference>
<proteinExistence type="inferred from homology"/>
<feature type="compositionally biased region" description="Low complexity" evidence="11">
    <location>
        <begin position="988"/>
        <end position="997"/>
    </location>
</feature>
<dbReference type="GO" id="GO:0005524">
    <property type="term" value="F:ATP binding"/>
    <property type="evidence" value="ECO:0007669"/>
    <property type="project" value="UniProtKB-UniRule"/>
</dbReference>
<dbReference type="PROSITE" id="PS50002">
    <property type="entry name" value="SH3"/>
    <property type="match status" value="1"/>
</dbReference>
<evidence type="ECO:0000313" key="16">
    <source>
        <dbReference type="Proteomes" id="UP000193411"/>
    </source>
</evidence>
<comment type="subcellular location">
    <subcellularLocation>
        <location evidence="1">Cytoplasm</location>
        <location evidence="1">Cytoskeleton</location>
        <location evidence="1">Actin patch</location>
    </subcellularLocation>
</comment>
<dbReference type="GO" id="GO:0005886">
    <property type="term" value="C:plasma membrane"/>
    <property type="evidence" value="ECO:0007669"/>
    <property type="project" value="TreeGrafter"/>
</dbReference>
<evidence type="ECO:0000256" key="11">
    <source>
        <dbReference type="SAM" id="MobiDB-lite"/>
    </source>
</evidence>
<comment type="similarity">
    <text evidence="2 10">Belongs to the TRAFAC class myosin-kinesin ATPase superfamily. Myosin family.</text>
</comment>
<evidence type="ECO:0000256" key="2">
    <source>
        <dbReference type="ARBA" id="ARBA00008314"/>
    </source>
</evidence>
<evidence type="ECO:0000259" key="14">
    <source>
        <dbReference type="PROSITE" id="PS51757"/>
    </source>
</evidence>
<dbReference type="Pfam" id="PF06017">
    <property type="entry name" value="Myosin_TH1"/>
    <property type="match status" value="1"/>
</dbReference>
<dbReference type="Proteomes" id="UP000193411">
    <property type="component" value="Unassembled WGS sequence"/>
</dbReference>
<keyword evidence="8 10" id="KW-0009">Actin-binding</keyword>
<feature type="region of interest" description="Disordered" evidence="11">
    <location>
        <begin position="1035"/>
        <end position="1076"/>
    </location>
</feature>
<dbReference type="CDD" id="cd01378">
    <property type="entry name" value="MYSc_Myo1"/>
    <property type="match status" value="1"/>
</dbReference>
<evidence type="ECO:0000256" key="4">
    <source>
        <dbReference type="ARBA" id="ARBA00022741"/>
    </source>
</evidence>
<dbReference type="AlphaFoldDB" id="A0A1Y2HK46"/>
<feature type="compositionally biased region" description="Low complexity" evidence="11">
    <location>
        <begin position="1035"/>
        <end position="1061"/>
    </location>
</feature>
<feature type="domain" description="TH1" evidence="14">
    <location>
        <begin position="766"/>
        <end position="958"/>
    </location>
</feature>
<evidence type="ECO:0000256" key="1">
    <source>
        <dbReference type="ARBA" id="ARBA00004134"/>
    </source>
</evidence>
<dbReference type="GO" id="GO:0016459">
    <property type="term" value="C:myosin complex"/>
    <property type="evidence" value="ECO:0007669"/>
    <property type="project" value="UniProtKB-KW"/>
</dbReference>
<dbReference type="PROSITE" id="PS51456">
    <property type="entry name" value="MYOSIN_MOTOR"/>
    <property type="match status" value="1"/>
</dbReference>
<evidence type="ECO:0000313" key="15">
    <source>
        <dbReference type="EMBL" id="ORZ34063.1"/>
    </source>
</evidence>
<dbReference type="EMBL" id="MCFL01000031">
    <property type="protein sequence ID" value="ORZ34063.1"/>
    <property type="molecule type" value="Genomic_DNA"/>
</dbReference>
<evidence type="ECO:0000256" key="3">
    <source>
        <dbReference type="ARBA" id="ARBA00022443"/>
    </source>
</evidence>
<dbReference type="STRING" id="765915.A0A1Y2HK46"/>
<dbReference type="PANTHER" id="PTHR13140:SF837">
    <property type="entry name" value="MYOSIN-3-RELATED"/>
    <property type="match status" value="1"/>
</dbReference>
<evidence type="ECO:0000256" key="8">
    <source>
        <dbReference type="ARBA" id="ARBA00023203"/>
    </source>
</evidence>
<keyword evidence="6 10" id="KW-0518">Myosin</keyword>
<feature type="compositionally biased region" description="Low complexity" evidence="11">
    <location>
        <begin position="1193"/>
        <end position="1204"/>
    </location>
</feature>
<feature type="region of interest" description="Actin-binding" evidence="10">
    <location>
        <begin position="581"/>
        <end position="603"/>
    </location>
</feature>
<feature type="compositionally biased region" description="Pro residues" evidence="11">
    <location>
        <begin position="1062"/>
        <end position="1076"/>
    </location>
</feature>
<dbReference type="InterPro" id="IPR036961">
    <property type="entry name" value="Kinesin_motor_dom_sf"/>
</dbReference>
<evidence type="ECO:0000256" key="10">
    <source>
        <dbReference type="PROSITE-ProRule" id="PRU00782"/>
    </source>
</evidence>
<dbReference type="GO" id="GO:0006897">
    <property type="term" value="P:endocytosis"/>
    <property type="evidence" value="ECO:0007669"/>
    <property type="project" value="TreeGrafter"/>
</dbReference>
<sequence>MLTAAPSIVCPHATRPQAGRRRAKAYAGAATTYKKATWNSDRKPNQIGVDDMTLLTELSDAAINANLSKRFHKAEIYTYIGHVLISVNPFRDLGIYTDQSAYYRMKSYSDNQCVIISGESGAGKTEAAKKIMQYIAHVSGGSDSTSIQHVKDMVLATNPLLESFGNAKTLKNTNSSRFGKYLEIYFNARSEPVGAHITNYLLEKSRVTMQIQNERNFHIFYQICKSACDAYREFGISGPECYTYTSASNCLTVDGIDDAAEYADVLRAMQIIGITQQEQSDIHRLMAAILWLGNIEYAVNPDGNGEDAMLATSASQDALNSVAYLLQVDAGQLHNVLLHRVIVTPKPGGAFERFQSPLNVAQAQGVRDALAKGVYARLFDWIVERVNVAMKPTEPVAKSIGILDIYGFELFDKNSFEQLCMCNEMLQSAFINLTIKTEQEDYVAEGIQWTPIEFFDNRIVCELIEEKRPTPGVFAIMNDACARVHADPEKADQTLQSDLNRITHSRFFAQTGTFTIRHYAGDVTYTVSGMSEKNRDANNKDLLELIKTSKHALLLRLFPEDVDRENRQRPPTASDKIKQSAGDLFNTLMQCQPNYIRCIKPNQNRSPREFDDGMCLHQVKYLGLLQNVKVRRAGFASRQTFERFLERFYMLSSKTCYAGECTWNGPSSRGAGLILEHTGIPKEQWQLGKSKVFIKSPETLFKLEAMRDHYWHKMALRIQRAWHKYQERRNKCARIIQQAYRDYKGLNIYVQMRDYGHQVLKQKKERRRFSLVSMRRYLGDYLDVAGAGGAFLRTAAELSPDELIIFSARAQAVVFRFLRSSKLSPRMIVMTDKHFAMVVSKAENNQVVQRIDRKYPLRQIKGITLTPFQDDFVHLSVEADEDVLLACPFKTELVTYLVHQLKVPVQFSPDLVYTNKKEAKSHKVKSHKDDTSVLPGAWAFKKDKITVNSGAPATSVSNPPCKRKSRPAGHRAGTPTAAAVKPKPKPSPASSTATAVNAVKPKPMPAVSGTATTPAKFGGVPAMAATAAVASQPTSATITPSGSQSNLSGSNENLSSGNAARPTPPKRPAAPPRPVPAKPMYKLLYAFQGQDAGELSVEAGEQVEVVTKQDGGWWMAKNAQGKEGWVPESYLELIQAPVRPPPPPRPVARNTTPSPNPGAAANGQAQPVAAAAPVAAPLAAGADAGIPEWKRQLLAKLEQQKQQQAGGGGAPVPAARPAMPRR</sequence>
<protein>
    <submittedName>
        <fullName evidence="15">p-loop containing nucleoside triphosphate hydrolase protein</fullName>
    </submittedName>
</protein>
<feature type="compositionally biased region" description="Low complexity" evidence="11">
    <location>
        <begin position="1211"/>
        <end position="1222"/>
    </location>
</feature>
<dbReference type="GO" id="GO:0030479">
    <property type="term" value="C:actin cortical patch"/>
    <property type="evidence" value="ECO:0007669"/>
    <property type="project" value="UniProtKB-SubCell"/>
</dbReference>
<keyword evidence="3 9" id="KW-0728">SH3 domain</keyword>
<dbReference type="SMART" id="SM00326">
    <property type="entry name" value="SH3"/>
    <property type="match status" value="1"/>
</dbReference>
<evidence type="ECO:0000259" key="13">
    <source>
        <dbReference type="PROSITE" id="PS51456"/>
    </source>
</evidence>
<dbReference type="Gene3D" id="2.30.30.40">
    <property type="entry name" value="SH3 Domains"/>
    <property type="match status" value="1"/>
</dbReference>
<dbReference type="PANTHER" id="PTHR13140">
    <property type="entry name" value="MYOSIN"/>
    <property type="match status" value="1"/>
</dbReference>
<keyword evidence="5 10" id="KW-0067">ATP-binding</keyword>
<dbReference type="InterPro" id="IPR027417">
    <property type="entry name" value="P-loop_NTPase"/>
</dbReference>
<feature type="domain" description="SH3" evidence="12">
    <location>
        <begin position="1076"/>
        <end position="1136"/>
    </location>
</feature>
<accession>A0A1Y2HK46</accession>
<feature type="region of interest" description="Disordered" evidence="11">
    <location>
        <begin position="949"/>
        <end position="997"/>
    </location>
</feature>
<dbReference type="FunFam" id="1.20.58.530:FF:000007">
    <property type="entry name" value="Myosin IE"/>
    <property type="match status" value="1"/>
</dbReference>
<dbReference type="PROSITE" id="PS51757">
    <property type="entry name" value="TH1"/>
    <property type="match status" value="1"/>
</dbReference>
<keyword evidence="15" id="KW-0378">Hydrolase</keyword>
<feature type="compositionally biased region" description="Polar residues" evidence="11">
    <location>
        <begin position="949"/>
        <end position="958"/>
    </location>
</feature>
<dbReference type="SMART" id="SM00242">
    <property type="entry name" value="MYSc"/>
    <property type="match status" value="1"/>
</dbReference>
<dbReference type="Gene3D" id="1.20.120.720">
    <property type="entry name" value="Myosin VI head, motor domain, U50 subdomain"/>
    <property type="match status" value="1"/>
</dbReference>
<comment type="caution">
    <text evidence="15">The sequence shown here is derived from an EMBL/GenBank/DDBJ whole genome shotgun (WGS) entry which is preliminary data.</text>
</comment>
<dbReference type="GO" id="GO:0051015">
    <property type="term" value="F:actin filament binding"/>
    <property type="evidence" value="ECO:0007669"/>
    <property type="project" value="TreeGrafter"/>
</dbReference>
<keyword evidence="16" id="KW-1185">Reference proteome</keyword>
<dbReference type="Gene3D" id="3.40.850.10">
    <property type="entry name" value="Kinesin motor domain"/>
    <property type="match status" value="2"/>
</dbReference>
<feature type="binding site" evidence="10">
    <location>
        <begin position="118"/>
        <end position="125"/>
    </location>
    <ligand>
        <name>ATP</name>
        <dbReference type="ChEBI" id="CHEBI:30616"/>
    </ligand>
</feature>
<dbReference type="SUPFAM" id="SSF52540">
    <property type="entry name" value="P-loop containing nucleoside triphosphate hydrolases"/>
    <property type="match status" value="1"/>
</dbReference>
<dbReference type="Pfam" id="PF00063">
    <property type="entry name" value="Myosin_head"/>
    <property type="match status" value="2"/>
</dbReference>
<dbReference type="InterPro" id="IPR036072">
    <property type="entry name" value="MYSc_Myo1"/>
</dbReference>
<dbReference type="InterPro" id="IPR001609">
    <property type="entry name" value="Myosin_head_motor_dom-like"/>
</dbReference>
<dbReference type="InterPro" id="IPR010926">
    <property type="entry name" value="Myosin_TH1"/>
</dbReference>
<dbReference type="GO" id="GO:0051286">
    <property type="term" value="C:cell tip"/>
    <property type="evidence" value="ECO:0007669"/>
    <property type="project" value="TreeGrafter"/>
</dbReference>
<dbReference type="FunFam" id="1.10.10.820:FF:000001">
    <property type="entry name" value="Myosin heavy chain"/>
    <property type="match status" value="1"/>
</dbReference>
<dbReference type="Gene3D" id="1.20.58.530">
    <property type="match status" value="1"/>
</dbReference>
<evidence type="ECO:0000256" key="7">
    <source>
        <dbReference type="ARBA" id="ARBA00023175"/>
    </source>
</evidence>
<dbReference type="OrthoDB" id="6108017at2759"/>
<evidence type="ECO:0000256" key="9">
    <source>
        <dbReference type="PROSITE-ProRule" id="PRU00192"/>
    </source>
</evidence>
<organism evidence="15 16">
    <name type="scientific">Catenaria anguillulae PL171</name>
    <dbReference type="NCBI Taxonomy" id="765915"/>
    <lineage>
        <taxon>Eukaryota</taxon>
        <taxon>Fungi</taxon>
        <taxon>Fungi incertae sedis</taxon>
        <taxon>Blastocladiomycota</taxon>
        <taxon>Blastocladiomycetes</taxon>
        <taxon>Blastocladiales</taxon>
        <taxon>Catenariaceae</taxon>
        <taxon>Catenaria</taxon>
    </lineage>
</organism>
<dbReference type="GO" id="GO:0051666">
    <property type="term" value="P:actin cortical patch localization"/>
    <property type="evidence" value="ECO:0007669"/>
    <property type="project" value="TreeGrafter"/>
</dbReference>
<evidence type="ECO:0000256" key="5">
    <source>
        <dbReference type="ARBA" id="ARBA00022840"/>
    </source>
</evidence>
<feature type="region of interest" description="Disordered" evidence="11">
    <location>
        <begin position="1138"/>
        <end position="1171"/>
    </location>
</feature>
<dbReference type="Gene3D" id="1.20.5.4820">
    <property type="match status" value="1"/>
</dbReference>
<dbReference type="InterPro" id="IPR036028">
    <property type="entry name" value="SH3-like_dom_sf"/>
</dbReference>
<evidence type="ECO:0000259" key="12">
    <source>
        <dbReference type="PROSITE" id="PS50002"/>
    </source>
</evidence>
<dbReference type="GO" id="GO:0007015">
    <property type="term" value="P:actin filament organization"/>
    <property type="evidence" value="ECO:0007669"/>
    <property type="project" value="TreeGrafter"/>
</dbReference>
<dbReference type="Gene3D" id="1.10.10.820">
    <property type="match status" value="1"/>
</dbReference>
<gene>
    <name evidence="15" type="ORF">BCR44DRAFT_1437034</name>
</gene>